<comment type="caution">
    <text evidence="1">The sequence shown here is derived from an EMBL/GenBank/DDBJ whole genome shotgun (WGS) entry which is preliminary data.</text>
</comment>
<organism evidence="1 2">
    <name type="scientific">Daphnia magna</name>
    <dbReference type="NCBI Taxonomy" id="35525"/>
    <lineage>
        <taxon>Eukaryota</taxon>
        <taxon>Metazoa</taxon>
        <taxon>Ecdysozoa</taxon>
        <taxon>Arthropoda</taxon>
        <taxon>Crustacea</taxon>
        <taxon>Branchiopoda</taxon>
        <taxon>Diplostraca</taxon>
        <taxon>Cladocera</taxon>
        <taxon>Anomopoda</taxon>
        <taxon>Daphniidae</taxon>
        <taxon>Daphnia</taxon>
    </lineage>
</organism>
<reference evidence="1 2" key="1">
    <citation type="journal article" date="2023" name="Nucleic Acids Res.">
        <title>The hologenome of Daphnia magna reveals possible DNA methylation and microbiome-mediated evolution of the host genome.</title>
        <authorList>
            <person name="Chaturvedi A."/>
            <person name="Li X."/>
            <person name="Dhandapani V."/>
            <person name="Marshall H."/>
            <person name="Kissane S."/>
            <person name="Cuenca-Cambronero M."/>
            <person name="Asole G."/>
            <person name="Calvet F."/>
            <person name="Ruiz-Romero M."/>
            <person name="Marangio P."/>
            <person name="Guigo R."/>
            <person name="Rago D."/>
            <person name="Mirbahai L."/>
            <person name="Eastwood N."/>
            <person name="Colbourne J.K."/>
            <person name="Zhou J."/>
            <person name="Mallon E."/>
            <person name="Orsini L."/>
        </authorList>
    </citation>
    <scope>NUCLEOTIDE SEQUENCE [LARGE SCALE GENOMIC DNA]</scope>
    <source>
        <strain evidence="1">LRV0_1</strain>
    </source>
</reference>
<dbReference type="Proteomes" id="UP001234178">
    <property type="component" value="Unassembled WGS sequence"/>
</dbReference>
<sequence length="71" mass="7798">MTSPHISVSRQGGRISSSHFVEMAAWGSNLSTSFYALEKTTPGPPEQLKQPERLARLAYFSGSNFALNRVV</sequence>
<name>A0ABQ9Z702_9CRUS</name>
<gene>
    <name evidence="1" type="ORF">OUZ56_013810</name>
</gene>
<dbReference type="EMBL" id="JAOYFB010000002">
    <property type="protein sequence ID" value="KAK4008677.1"/>
    <property type="molecule type" value="Genomic_DNA"/>
</dbReference>
<protein>
    <submittedName>
        <fullName evidence="1">Uncharacterized protein</fullName>
    </submittedName>
</protein>
<accession>A0ABQ9Z702</accession>
<evidence type="ECO:0000313" key="1">
    <source>
        <dbReference type="EMBL" id="KAK4008677.1"/>
    </source>
</evidence>
<proteinExistence type="predicted"/>
<evidence type="ECO:0000313" key="2">
    <source>
        <dbReference type="Proteomes" id="UP001234178"/>
    </source>
</evidence>
<keyword evidence="2" id="KW-1185">Reference proteome</keyword>